<feature type="transmembrane region" description="Helical" evidence="10">
    <location>
        <begin position="443"/>
        <end position="468"/>
    </location>
</feature>
<dbReference type="PANTHER" id="PTHR22601">
    <property type="entry name" value="ISP4 LIKE PROTEIN"/>
    <property type="match status" value="1"/>
</dbReference>
<feature type="transmembrane region" description="Helical" evidence="10">
    <location>
        <begin position="224"/>
        <end position="243"/>
    </location>
</feature>
<feature type="transmembrane region" description="Helical" evidence="10">
    <location>
        <begin position="328"/>
        <end position="354"/>
    </location>
</feature>
<keyword evidence="5" id="KW-0571">Peptide transport</keyword>
<dbReference type="Pfam" id="PF03169">
    <property type="entry name" value="OPT"/>
    <property type="match status" value="2"/>
</dbReference>
<comment type="caution">
    <text evidence="11">The sequence shown here is derived from an EMBL/GenBank/DDBJ whole genome shotgun (WGS) entry which is preliminary data.</text>
</comment>
<keyword evidence="4 10" id="KW-0812">Transmembrane</keyword>
<feature type="transmembrane region" description="Helical" evidence="10">
    <location>
        <begin position="151"/>
        <end position="171"/>
    </location>
</feature>
<dbReference type="InterPro" id="IPR004648">
    <property type="entry name" value="Oligpept_transpt"/>
</dbReference>
<feature type="transmembrane region" description="Helical" evidence="10">
    <location>
        <begin position="81"/>
        <end position="103"/>
    </location>
</feature>
<dbReference type="AlphaFoldDB" id="A0AAD4BP40"/>
<keyword evidence="3" id="KW-0813">Transport</keyword>
<dbReference type="InterPro" id="IPR004813">
    <property type="entry name" value="OPT"/>
</dbReference>
<feature type="transmembrane region" description="Helical" evidence="10">
    <location>
        <begin position="419"/>
        <end position="437"/>
    </location>
</feature>
<evidence type="ECO:0000256" key="10">
    <source>
        <dbReference type="SAM" id="Phobius"/>
    </source>
</evidence>
<feature type="transmembrane region" description="Helical" evidence="10">
    <location>
        <begin position="640"/>
        <end position="673"/>
    </location>
</feature>
<feature type="transmembrane region" description="Helical" evidence="10">
    <location>
        <begin position="109"/>
        <end position="131"/>
    </location>
</feature>
<feature type="region of interest" description="Disordered" evidence="9">
    <location>
        <begin position="1"/>
        <end position="26"/>
    </location>
</feature>
<evidence type="ECO:0000256" key="6">
    <source>
        <dbReference type="ARBA" id="ARBA00022927"/>
    </source>
</evidence>
<evidence type="ECO:0000256" key="4">
    <source>
        <dbReference type="ARBA" id="ARBA00022692"/>
    </source>
</evidence>
<accession>A0AAD4BP40</accession>
<feature type="transmembrane region" description="Helical" evidence="10">
    <location>
        <begin position="539"/>
        <end position="558"/>
    </location>
</feature>
<feature type="transmembrane region" description="Helical" evidence="10">
    <location>
        <begin position="610"/>
        <end position="628"/>
    </location>
</feature>
<name>A0AAD4BP40_BOLED</name>
<keyword evidence="7 10" id="KW-1133">Transmembrane helix</keyword>
<evidence type="ECO:0000256" key="9">
    <source>
        <dbReference type="SAM" id="MobiDB-lite"/>
    </source>
</evidence>
<reference evidence="11" key="1">
    <citation type="submission" date="2019-10" db="EMBL/GenBank/DDBJ databases">
        <authorList>
            <consortium name="DOE Joint Genome Institute"/>
            <person name="Kuo A."/>
            <person name="Miyauchi S."/>
            <person name="Kiss E."/>
            <person name="Drula E."/>
            <person name="Kohler A."/>
            <person name="Sanchez-Garcia M."/>
            <person name="Andreopoulos B."/>
            <person name="Barry K.W."/>
            <person name="Bonito G."/>
            <person name="Buee M."/>
            <person name="Carver A."/>
            <person name="Chen C."/>
            <person name="Cichocki N."/>
            <person name="Clum A."/>
            <person name="Culley D."/>
            <person name="Crous P.W."/>
            <person name="Fauchery L."/>
            <person name="Girlanda M."/>
            <person name="Hayes R."/>
            <person name="Keri Z."/>
            <person name="LaButti K."/>
            <person name="Lipzen A."/>
            <person name="Lombard V."/>
            <person name="Magnuson J."/>
            <person name="Maillard F."/>
            <person name="Morin E."/>
            <person name="Murat C."/>
            <person name="Nolan M."/>
            <person name="Ohm R."/>
            <person name="Pangilinan J."/>
            <person name="Pereira M."/>
            <person name="Perotto S."/>
            <person name="Peter M."/>
            <person name="Riley R."/>
            <person name="Sitrit Y."/>
            <person name="Stielow B."/>
            <person name="Szollosi G."/>
            <person name="Zifcakova L."/>
            <person name="Stursova M."/>
            <person name="Spatafora J.W."/>
            <person name="Tedersoo L."/>
            <person name="Vaario L.-M."/>
            <person name="Yamada A."/>
            <person name="Yan M."/>
            <person name="Wang P."/>
            <person name="Xu J."/>
            <person name="Bruns T."/>
            <person name="Baldrian P."/>
            <person name="Vilgalys R."/>
            <person name="Henrissat B."/>
            <person name="Grigoriev I.V."/>
            <person name="Hibbett D."/>
            <person name="Nagy L.G."/>
            <person name="Martin F.M."/>
        </authorList>
    </citation>
    <scope>NUCLEOTIDE SEQUENCE</scope>
    <source>
        <strain evidence="11">BED1</strain>
    </source>
</reference>
<feature type="transmembrane region" description="Helical" evidence="10">
    <location>
        <begin position="183"/>
        <end position="204"/>
    </location>
</feature>
<comment type="similarity">
    <text evidence="2">Belongs to the oligopeptide OPT transporter family.</text>
</comment>
<reference evidence="11" key="2">
    <citation type="journal article" date="2020" name="Nat. Commun.">
        <title>Large-scale genome sequencing of mycorrhizal fungi provides insights into the early evolution of symbiotic traits.</title>
        <authorList>
            <person name="Miyauchi S."/>
            <person name="Kiss E."/>
            <person name="Kuo A."/>
            <person name="Drula E."/>
            <person name="Kohler A."/>
            <person name="Sanchez-Garcia M."/>
            <person name="Morin E."/>
            <person name="Andreopoulos B."/>
            <person name="Barry K.W."/>
            <person name="Bonito G."/>
            <person name="Buee M."/>
            <person name="Carver A."/>
            <person name="Chen C."/>
            <person name="Cichocki N."/>
            <person name="Clum A."/>
            <person name="Culley D."/>
            <person name="Crous P.W."/>
            <person name="Fauchery L."/>
            <person name="Girlanda M."/>
            <person name="Hayes R.D."/>
            <person name="Keri Z."/>
            <person name="LaButti K."/>
            <person name="Lipzen A."/>
            <person name="Lombard V."/>
            <person name="Magnuson J."/>
            <person name="Maillard F."/>
            <person name="Murat C."/>
            <person name="Nolan M."/>
            <person name="Ohm R.A."/>
            <person name="Pangilinan J."/>
            <person name="Pereira M.F."/>
            <person name="Perotto S."/>
            <person name="Peter M."/>
            <person name="Pfister S."/>
            <person name="Riley R."/>
            <person name="Sitrit Y."/>
            <person name="Stielow J.B."/>
            <person name="Szollosi G."/>
            <person name="Zifcakova L."/>
            <person name="Stursova M."/>
            <person name="Spatafora J.W."/>
            <person name="Tedersoo L."/>
            <person name="Vaario L.M."/>
            <person name="Yamada A."/>
            <person name="Yan M."/>
            <person name="Wang P."/>
            <person name="Xu J."/>
            <person name="Bruns T."/>
            <person name="Baldrian P."/>
            <person name="Vilgalys R."/>
            <person name="Dunand C."/>
            <person name="Henrissat B."/>
            <person name="Grigoriev I.V."/>
            <person name="Hibbett D."/>
            <person name="Nagy L.G."/>
            <person name="Martin F.M."/>
        </authorList>
    </citation>
    <scope>NUCLEOTIDE SEQUENCE</scope>
    <source>
        <strain evidence="11">BED1</strain>
    </source>
</reference>
<evidence type="ECO:0000256" key="5">
    <source>
        <dbReference type="ARBA" id="ARBA00022856"/>
    </source>
</evidence>
<evidence type="ECO:0000256" key="7">
    <source>
        <dbReference type="ARBA" id="ARBA00022989"/>
    </source>
</evidence>
<dbReference type="GO" id="GO:0015031">
    <property type="term" value="P:protein transport"/>
    <property type="evidence" value="ECO:0007669"/>
    <property type="project" value="UniProtKB-KW"/>
</dbReference>
<dbReference type="NCBIfam" id="TIGR00728">
    <property type="entry name" value="OPT_sfam"/>
    <property type="match status" value="1"/>
</dbReference>
<evidence type="ECO:0000256" key="8">
    <source>
        <dbReference type="ARBA" id="ARBA00023136"/>
    </source>
</evidence>
<sequence>MGNNFSDVQPDGYPTTAPSFSDAKLSEKDEKSYYIKADVEATPNPLTDDASGIVLHSEREIAAHVVSVDDDPSLNPWTFRALSLGLGLSAFGSSLGITAEIYYFKPQVFLVSVMFLAIVSYILGLAMETFIPRRGLFRYLNPHPFNKKENAFIIVMASAAANSALATEILAVQRLYYNVTPDATTSIFLLFSSQLLGYGIGGILRRSEYSILSSERSVFLWELFPEWIFPLLAGVSIFCLAAPNNATVSRVFGGSNGNEGLGLLSICLDWQYISGPTSPVAIPLKSQNFPFLSQLLFYRNGTIYDQLLILNSNYEVDPTLLAEQGLPFYAGTFVVNLISINMGVAATFTHLLLWNRDDLRESWSWMSPSNLYKQWKEFTWNNVEWKFWNDDGMRKQPMGNEDIDPHYAQMLKYPDTPNSWYYITFVVSFIGALVVIYKSDSTLPWWGFVIAVLLAVIFILFHGALYAITGVTLSIRGYPVFRIVTPMIAGYLNPGKPIANMYFVLYSYNTVSQAILLLRDLKISQYSYVIKDTKLPPRAAFTAQIIGTLLGAILNYFLMNSIIDNHRDVLLSVQGTNMWSGAQPQAYNSQAIAWGGLSHELFSAGMRYQWVPWSYLVGLAAPVPFWLVHRYWPKLRADYLYIPVICQLIGWLSGGITSMVLSFFAVALASQWWIRTRHPRWFQKYNYLVGAALDGGTQVMVFILSFAVNGLAGKAHLFPAWWGANHDGNYDHCLNLG</sequence>
<dbReference type="GO" id="GO:0035673">
    <property type="term" value="F:oligopeptide transmembrane transporter activity"/>
    <property type="evidence" value="ECO:0007669"/>
    <property type="project" value="InterPro"/>
</dbReference>
<evidence type="ECO:0000256" key="1">
    <source>
        <dbReference type="ARBA" id="ARBA00004141"/>
    </source>
</evidence>
<gene>
    <name evidence="11" type="ORF">L210DRAFT_3505714</name>
</gene>
<protein>
    <submittedName>
        <fullName evidence="11">OPT oligopeptide transporter</fullName>
    </submittedName>
</protein>
<keyword evidence="12" id="KW-1185">Reference proteome</keyword>
<proteinExistence type="inferred from homology"/>
<keyword evidence="8 10" id="KW-0472">Membrane</keyword>
<comment type="subcellular location">
    <subcellularLocation>
        <location evidence="1">Membrane</location>
        <topology evidence="1">Multi-pass membrane protein</topology>
    </subcellularLocation>
</comment>
<dbReference type="GO" id="GO:0016020">
    <property type="term" value="C:membrane"/>
    <property type="evidence" value="ECO:0007669"/>
    <property type="project" value="UniProtKB-SubCell"/>
</dbReference>
<dbReference type="Proteomes" id="UP001194468">
    <property type="component" value="Unassembled WGS sequence"/>
</dbReference>
<organism evidence="11 12">
    <name type="scientific">Boletus edulis BED1</name>
    <dbReference type="NCBI Taxonomy" id="1328754"/>
    <lineage>
        <taxon>Eukaryota</taxon>
        <taxon>Fungi</taxon>
        <taxon>Dikarya</taxon>
        <taxon>Basidiomycota</taxon>
        <taxon>Agaricomycotina</taxon>
        <taxon>Agaricomycetes</taxon>
        <taxon>Agaricomycetidae</taxon>
        <taxon>Boletales</taxon>
        <taxon>Boletineae</taxon>
        <taxon>Boletaceae</taxon>
        <taxon>Boletoideae</taxon>
        <taxon>Boletus</taxon>
    </lineage>
</organism>
<evidence type="ECO:0000313" key="11">
    <source>
        <dbReference type="EMBL" id="KAF8436498.1"/>
    </source>
</evidence>
<feature type="transmembrane region" description="Helical" evidence="10">
    <location>
        <begin position="685"/>
        <end position="708"/>
    </location>
</feature>
<evidence type="ECO:0000256" key="2">
    <source>
        <dbReference type="ARBA" id="ARBA00008807"/>
    </source>
</evidence>
<evidence type="ECO:0000313" key="12">
    <source>
        <dbReference type="Proteomes" id="UP001194468"/>
    </source>
</evidence>
<evidence type="ECO:0000256" key="3">
    <source>
        <dbReference type="ARBA" id="ARBA00022448"/>
    </source>
</evidence>
<keyword evidence="6" id="KW-0653">Protein transport</keyword>
<dbReference type="EMBL" id="WHUW01000021">
    <property type="protein sequence ID" value="KAF8436498.1"/>
    <property type="molecule type" value="Genomic_DNA"/>
</dbReference>